<dbReference type="SUPFAM" id="SSF56059">
    <property type="entry name" value="Glutathione synthetase ATP-binding domain-like"/>
    <property type="match status" value="1"/>
</dbReference>
<feature type="compositionally biased region" description="Acidic residues" evidence="8">
    <location>
        <begin position="423"/>
        <end position="433"/>
    </location>
</feature>
<dbReference type="OrthoDB" id="202825at2759"/>
<keyword evidence="4 7" id="KW-0547">Nucleotide-binding</keyword>
<feature type="region of interest" description="Disordered" evidence="8">
    <location>
        <begin position="274"/>
        <end position="335"/>
    </location>
</feature>
<evidence type="ECO:0000256" key="4">
    <source>
        <dbReference type="ARBA" id="ARBA00022741"/>
    </source>
</evidence>
<dbReference type="PROSITE" id="PS51221">
    <property type="entry name" value="TTL"/>
    <property type="match status" value="1"/>
</dbReference>
<feature type="compositionally biased region" description="Polar residues" evidence="8">
    <location>
        <begin position="296"/>
        <end position="335"/>
    </location>
</feature>
<feature type="compositionally biased region" description="Low complexity" evidence="8">
    <location>
        <begin position="979"/>
        <end position="990"/>
    </location>
</feature>
<sequence>MLQVESPAGISHSLVKLVPMPGEIDNLNPPSATDTTVSTTTTAPKDEGHDISNGVSSSVNDLAIPNHRFSIESDLTYAPKLNTTSLRLAQSRQSRSGLLQRARATRLAAVQQHCQDEFTFKPQMSSASLKIAEALGTTFMIRQEQHLEKQRKKLEQRHQIPYKGRLSPVSTLKTKKSTATLKDKENAESSQTAWGTPTSTPNLNENRPAADIANSNNRLGVGGSISLHLTTPLSPVRAGRGLPQASVQLQRLQEGPYTQSGANLVLKRQKALPKPKSFGMHKRSATHPVDGASSEPLESTSPQATNHQRSKTVTSPEPGSSPRNKTKSLVSRTVAQSGERLRLAKLTAERAMKWKKIFMIQGPYPVVRECLRSRDWVEKQYRAMPPHKVKRKQGSDDNDTDDSDNDDDDDDNNDTPDAGATPDSDDEDSPLGDSDDIYGMMSRMVRNNDPFFIWTCRRDTINFRFLRKETIVNHFAKNGAFTTKSGLCTHLRNLKWYEDLDADTFYPRSYKICIEEEKKTFLHDYRLTAACSILKWVVQRHSGELDVPMDDNEDIPDEEAAKSDLEDSSTNSPRSQSKVGNKPAQSKAKRKTNPILSVSLIRTASDIVENYLRDVNHEFLDSDVDLNDVMTDKQWDDFIRQYCQLIFDGGLIAESSNHSAMCESLLNRVRAVLPQLDMDGLRNIWIIKPGAKSRGRGIICMNRLEEILKLVGNPAIVKEGKWVVQKYIERPLLIYNTKFDIRQWFLVTDWNPLTIWWYQSSYLRFCTQPFSLDNLESAIHLSNFSVQKNFENAATRSAMLPDENMWTSEEFQQYLRGRGCGNVWQDCIYPGMKRAVIAALQCTQDVVEMRKNSFELYGADFMLTEDFQPWLLEINSSPAMGATTEITEQLCHDVIEDTMKVVLDRRHDKNCDTGRFELAFRQPQVTVPPYVGAQLSIEGTSLRNPSLRIHRQRSQPNIISPRQPDGPVVLRKTNASGNPSQTSPRRPSQPGKAETSQTEPDAEADPELLRATNLEEMTRKLAASSALTQAKSSHDDITQRDSQHDSSSVGIVDGAWGRSCSRCNSGIPGVKLEADKTAADCACRRDSVKTPVGDDCISRPNSSRQSPVAGGWSPELIPRSGTFVSNRQGNLVTLSGPDPIQGVHKVGRAAFIAGKTRPNVNRQRRETKIQIRGGEVRVPCGTYPFSVSNAYAR</sequence>
<proteinExistence type="predicted"/>
<feature type="compositionally biased region" description="Polar residues" evidence="8">
    <location>
        <begin position="188"/>
        <end position="205"/>
    </location>
</feature>
<evidence type="ECO:0000313" key="11">
    <source>
        <dbReference type="RefSeq" id="XP_022081051.1"/>
    </source>
</evidence>
<feature type="region of interest" description="Disordered" evidence="8">
    <location>
        <begin position="382"/>
        <end position="433"/>
    </location>
</feature>
<keyword evidence="5 7" id="KW-0067">ATP-binding</keyword>
<accession>A0A8B7XLR2</accession>
<feature type="region of interest" description="Disordered" evidence="8">
    <location>
        <begin position="547"/>
        <end position="591"/>
    </location>
</feature>
<evidence type="ECO:0000256" key="8">
    <source>
        <dbReference type="SAM" id="MobiDB-lite"/>
    </source>
</evidence>
<keyword evidence="10" id="KW-1185">Reference proteome</keyword>
<feature type="region of interest" description="Disordered" evidence="8">
    <location>
        <begin position="949"/>
        <end position="1006"/>
    </location>
</feature>
<dbReference type="GO" id="GO:0005930">
    <property type="term" value="C:axoneme"/>
    <property type="evidence" value="ECO:0007669"/>
    <property type="project" value="TreeGrafter"/>
</dbReference>
<dbReference type="GeneID" id="110974043"/>
<dbReference type="RefSeq" id="XP_022081052.1">
    <property type="nucleotide sequence ID" value="XM_022225360.1"/>
</dbReference>
<dbReference type="GO" id="GO:0070736">
    <property type="term" value="F:protein-glycine ligase activity, initiating"/>
    <property type="evidence" value="ECO:0007669"/>
    <property type="project" value="TreeGrafter"/>
</dbReference>
<evidence type="ECO:0000313" key="12">
    <source>
        <dbReference type="RefSeq" id="XP_022081052.1"/>
    </source>
</evidence>
<dbReference type="InterPro" id="IPR051437">
    <property type="entry name" value="TTLL_monoglycylase"/>
</dbReference>
<reference evidence="11 12" key="1">
    <citation type="submission" date="2025-04" db="UniProtKB">
        <authorList>
            <consortium name="RefSeq"/>
        </authorList>
    </citation>
    <scope>IDENTIFICATION</scope>
</reference>
<dbReference type="Gene3D" id="3.30.470.20">
    <property type="entry name" value="ATP-grasp fold, B domain"/>
    <property type="match status" value="1"/>
</dbReference>
<keyword evidence="3" id="KW-0436">Ligase</keyword>
<evidence type="ECO:0000259" key="9">
    <source>
        <dbReference type="PROSITE" id="PS50975"/>
    </source>
</evidence>
<feature type="compositionally biased region" description="Low complexity" evidence="8">
    <location>
        <begin position="33"/>
        <end position="42"/>
    </location>
</feature>
<evidence type="ECO:0000313" key="10">
    <source>
        <dbReference type="Proteomes" id="UP000694845"/>
    </source>
</evidence>
<dbReference type="GO" id="GO:0005524">
    <property type="term" value="F:ATP binding"/>
    <property type="evidence" value="ECO:0007669"/>
    <property type="project" value="UniProtKB-UniRule"/>
</dbReference>
<dbReference type="RefSeq" id="XP_022081051.1">
    <property type="nucleotide sequence ID" value="XM_022225359.1"/>
</dbReference>
<evidence type="ECO:0000256" key="6">
    <source>
        <dbReference type="ARBA" id="ARBA00023212"/>
    </source>
</evidence>
<dbReference type="GO" id="GO:0060271">
    <property type="term" value="P:cilium assembly"/>
    <property type="evidence" value="ECO:0007669"/>
    <property type="project" value="TreeGrafter"/>
</dbReference>
<dbReference type="GO" id="GO:0003341">
    <property type="term" value="P:cilium movement"/>
    <property type="evidence" value="ECO:0007669"/>
    <property type="project" value="TreeGrafter"/>
</dbReference>
<feature type="region of interest" description="Disordered" evidence="8">
    <location>
        <begin position="1094"/>
        <end position="1115"/>
    </location>
</feature>
<dbReference type="KEGG" id="aplc:110974043"/>
<keyword evidence="2" id="KW-0963">Cytoplasm</keyword>
<name>A0A8B7XLR2_ACAPL</name>
<dbReference type="GO" id="GO:0015630">
    <property type="term" value="C:microtubule cytoskeleton"/>
    <property type="evidence" value="ECO:0007669"/>
    <property type="project" value="TreeGrafter"/>
</dbReference>
<evidence type="ECO:0000256" key="3">
    <source>
        <dbReference type="ARBA" id="ARBA00022598"/>
    </source>
</evidence>
<feature type="region of interest" description="Disordered" evidence="8">
    <location>
        <begin position="1022"/>
        <end position="1051"/>
    </location>
</feature>
<dbReference type="PROSITE" id="PS50975">
    <property type="entry name" value="ATP_GRASP"/>
    <property type="match status" value="1"/>
</dbReference>
<feature type="compositionally biased region" description="Basic residues" evidence="8">
    <location>
        <begin position="274"/>
        <end position="285"/>
    </location>
</feature>
<feature type="compositionally biased region" description="Polar residues" evidence="8">
    <location>
        <begin position="568"/>
        <end position="579"/>
    </location>
</feature>
<feature type="domain" description="ATP-grasp" evidence="9">
    <location>
        <begin position="859"/>
        <end position="903"/>
    </location>
</feature>
<dbReference type="PANTHER" id="PTHR45870:SF2">
    <property type="entry name" value="TUBULIN MONOGLYCYLASE TTLL3"/>
    <property type="match status" value="1"/>
</dbReference>
<organism evidence="10 11">
    <name type="scientific">Acanthaster planci</name>
    <name type="common">Crown-of-thorns starfish</name>
    <dbReference type="NCBI Taxonomy" id="133434"/>
    <lineage>
        <taxon>Eukaryota</taxon>
        <taxon>Metazoa</taxon>
        <taxon>Echinodermata</taxon>
        <taxon>Eleutherozoa</taxon>
        <taxon>Asterozoa</taxon>
        <taxon>Asteroidea</taxon>
        <taxon>Valvatacea</taxon>
        <taxon>Valvatida</taxon>
        <taxon>Acanthasteridae</taxon>
        <taxon>Acanthaster</taxon>
    </lineage>
</organism>
<protein>
    <submittedName>
        <fullName evidence="11 12">Tubulin monoglycylase TTLL3-like isoform X1</fullName>
    </submittedName>
</protein>
<gene>
    <name evidence="11 12" type="primary">LOC110974043</name>
</gene>
<feature type="region of interest" description="Disordered" evidence="8">
    <location>
        <begin position="165"/>
        <end position="206"/>
    </location>
</feature>
<dbReference type="AlphaFoldDB" id="A0A8B7XLR2"/>
<dbReference type="Proteomes" id="UP000694845">
    <property type="component" value="Unplaced"/>
</dbReference>
<feature type="compositionally biased region" description="Basic and acidic residues" evidence="8">
    <location>
        <begin position="1032"/>
        <end position="1044"/>
    </location>
</feature>
<evidence type="ECO:0000256" key="1">
    <source>
        <dbReference type="ARBA" id="ARBA00004245"/>
    </source>
</evidence>
<evidence type="ECO:0000256" key="7">
    <source>
        <dbReference type="PROSITE-ProRule" id="PRU00409"/>
    </source>
</evidence>
<keyword evidence="6" id="KW-0206">Cytoskeleton</keyword>
<dbReference type="PANTHER" id="PTHR45870">
    <property type="entry name" value="TUBULIN MONOGLYCYLASE TTLL3"/>
    <property type="match status" value="1"/>
</dbReference>
<feature type="compositionally biased region" description="Acidic residues" evidence="8">
    <location>
        <begin position="547"/>
        <end position="558"/>
    </location>
</feature>
<dbReference type="FunFam" id="3.30.470.20:FF:000032">
    <property type="entry name" value="tubulin monoglycylase TTLL3 isoform X2"/>
    <property type="match status" value="1"/>
</dbReference>
<dbReference type="InterPro" id="IPR004344">
    <property type="entry name" value="TTL/TTLL_fam"/>
</dbReference>
<dbReference type="Pfam" id="PF03133">
    <property type="entry name" value="TTL"/>
    <property type="match status" value="1"/>
</dbReference>
<evidence type="ECO:0000256" key="5">
    <source>
        <dbReference type="ARBA" id="ARBA00022840"/>
    </source>
</evidence>
<feature type="region of interest" description="Disordered" evidence="8">
    <location>
        <begin position="21"/>
        <end position="57"/>
    </location>
</feature>
<dbReference type="GO" id="GO:0046872">
    <property type="term" value="F:metal ion binding"/>
    <property type="evidence" value="ECO:0007669"/>
    <property type="project" value="InterPro"/>
</dbReference>
<dbReference type="InterPro" id="IPR011761">
    <property type="entry name" value="ATP-grasp"/>
</dbReference>
<feature type="compositionally biased region" description="Acidic residues" evidence="8">
    <location>
        <begin position="396"/>
        <end position="414"/>
    </location>
</feature>
<evidence type="ECO:0000256" key="2">
    <source>
        <dbReference type="ARBA" id="ARBA00022490"/>
    </source>
</evidence>
<comment type="subcellular location">
    <subcellularLocation>
        <location evidence="1">Cytoplasm</location>
        <location evidence="1">Cytoskeleton</location>
    </subcellularLocation>
</comment>